<feature type="chain" id="PRO_5015152365" evidence="1">
    <location>
        <begin position="20"/>
        <end position="45"/>
    </location>
</feature>
<evidence type="ECO:0000256" key="1">
    <source>
        <dbReference type="SAM" id="SignalP"/>
    </source>
</evidence>
<dbReference type="AlphaFoldDB" id="A0A2P2PTM5"/>
<keyword evidence="1" id="KW-0732">Signal</keyword>
<evidence type="ECO:0000313" key="2">
    <source>
        <dbReference type="EMBL" id="MBX58104.1"/>
    </source>
</evidence>
<accession>A0A2P2PTM5</accession>
<organism evidence="2">
    <name type="scientific">Rhizophora mucronata</name>
    <name type="common">Asiatic mangrove</name>
    <dbReference type="NCBI Taxonomy" id="61149"/>
    <lineage>
        <taxon>Eukaryota</taxon>
        <taxon>Viridiplantae</taxon>
        <taxon>Streptophyta</taxon>
        <taxon>Embryophyta</taxon>
        <taxon>Tracheophyta</taxon>
        <taxon>Spermatophyta</taxon>
        <taxon>Magnoliopsida</taxon>
        <taxon>eudicotyledons</taxon>
        <taxon>Gunneridae</taxon>
        <taxon>Pentapetalae</taxon>
        <taxon>rosids</taxon>
        <taxon>fabids</taxon>
        <taxon>Malpighiales</taxon>
        <taxon>Rhizophoraceae</taxon>
        <taxon>Rhizophora</taxon>
    </lineage>
</organism>
<dbReference type="EMBL" id="GGEC01077620">
    <property type="protein sequence ID" value="MBX58104.1"/>
    <property type="molecule type" value="Transcribed_RNA"/>
</dbReference>
<sequence>MLYCLCLFELPFLLMDLLASGISTSQVPLLLLVSMLHFPSHICSA</sequence>
<name>A0A2P2PTM5_RHIMU</name>
<proteinExistence type="predicted"/>
<protein>
    <submittedName>
        <fullName evidence="2">Uncharacterized protein</fullName>
    </submittedName>
</protein>
<feature type="signal peptide" evidence="1">
    <location>
        <begin position="1"/>
        <end position="19"/>
    </location>
</feature>
<reference evidence="2" key="1">
    <citation type="submission" date="2018-02" db="EMBL/GenBank/DDBJ databases">
        <title>Rhizophora mucronata_Transcriptome.</title>
        <authorList>
            <person name="Meera S.P."/>
            <person name="Sreeshan A."/>
            <person name="Augustine A."/>
        </authorList>
    </citation>
    <scope>NUCLEOTIDE SEQUENCE</scope>
    <source>
        <tissue evidence="2">Leaf</tissue>
    </source>
</reference>